<dbReference type="Gene3D" id="3.20.20.370">
    <property type="entry name" value="Glycoside hydrolase/deacetylase"/>
    <property type="match status" value="1"/>
</dbReference>
<feature type="domain" description="NodB homology" evidence="3">
    <location>
        <begin position="23"/>
        <end position="204"/>
    </location>
</feature>
<dbReference type="InterPro" id="IPR002509">
    <property type="entry name" value="NODB_dom"/>
</dbReference>
<dbReference type="EC" id="3.-.-.-" evidence="4"/>
<evidence type="ECO:0000256" key="2">
    <source>
        <dbReference type="ARBA" id="ARBA00022801"/>
    </source>
</evidence>
<dbReference type="Proteomes" id="UP001161691">
    <property type="component" value="Unassembled WGS sequence"/>
</dbReference>
<dbReference type="RefSeq" id="WP_282909681.1">
    <property type="nucleotide sequence ID" value="NZ_JAGRPV010000001.1"/>
</dbReference>
<organism evidence="4 5">
    <name type="scientific">Cohnella hashimotonis</name>
    <dbReference type="NCBI Taxonomy" id="2826895"/>
    <lineage>
        <taxon>Bacteria</taxon>
        <taxon>Bacillati</taxon>
        <taxon>Bacillota</taxon>
        <taxon>Bacilli</taxon>
        <taxon>Bacillales</taxon>
        <taxon>Paenibacillaceae</taxon>
        <taxon>Cohnella</taxon>
    </lineage>
</organism>
<proteinExistence type="predicted"/>
<keyword evidence="5" id="KW-1185">Reference proteome</keyword>
<accession>A0ABT6TKN7</accession>
<evidence type="ECO:0000313" key="5">
    <source>
        <dbReference type="Proteomes" id="UP001161691"/>
    </source>
</evidence>
<comment type="caution">
    <text evidence="4">The sequence shown here is derived from an EMBL/GenBank/DDBJ whole genome shotgun (WGS) entry which is preliminary data.</text>
</comment>
<dbReference type="EMBL" id="JAGRPV010000001">
    <property type="protein sequence ID" value="MDI4646870.1"/>
    <property type="molecule type" value="Genomic_DNA"/>
</dbReference>
<protein>
    <submittedName>
        <fullName evidence="4">Polysaccharide deacetylase family protein</fullName>
        <ecNumber evidence="4">3.-.-.-</ecNumber>
    </submittedName>
</protein>
<dbReference type="SUPFAM" id="SSF88713">
    <property type="entry name" value="Glycoside hydrolase/deacetylase"/>
    <property type="match status" value="1"/>
</dbReference>
<dbReference type="CDD" id="cd10917">
    <property type="entry name" value="CE4_NodB_like_6s_7s"/>
    <property type="match status" value="1"/>
</dbReference>
<keyword evidence="2 4" id="KW-0378">Hydrolase</keyword>
<name>A0ABT6TKN7_9BACL</name>
<evidence type="ECO:0000313" key="4">
    <source>
        <dbReference type="EMBL" id="MDI4646870.1"/>
    </source>
</evidence>
<dbReference type="InterPro" id="IPR050248">
    <property type="entry name" value="Polysacc_deacetylase_ArnD"/>
</dbReference>
<gene>
    <name evidence="4" type="ORF">KB449_17985</name>
</gene>
<evidence type="ECO:0000256" key="1">
    <source>
        <dbReference type="ARBA" id="ARBA00022723"/>
    </source>
</evidence>
<dbReference type="PANTHER" id="PTHR10587:SF133">
    <property type="entry name" value="CHITIN DEACETYLASE 1-RELATED"/>
    <property type="match status" value="1"/>
</dbReference>
<evidence type="ECO:0000259" key="3">
    <source>
        <dbReference type="PROSITE" id="PS51677"/>
    </source>
</evidence>
<dbReference type="InterPro" id="IPR011330">
    <property type="entry name" value="Glyco_hydro/deAcase_b/a-brl"/>
</dbReference>
<sequence>MSEAEAQTRAISDMISIHGTSAKAVAITFDDGPNPEFTPQMLDIFREEEGRATFYMTGEQIARYPDTARLVQETGHEIGNHTYTHPHLTELDEEAVRAELVRTGDLIRETVGVQAATFRPPYLATDAQVERIARELGYAVIGGVNGAARDWEMPGADHILEASLAVAEPGSFLLFHDGYGDRSQTVEAVRALVRTLKKEGYVFVTASELLAMES</sequence>
<dbReference type="Pfam" id="PF01522">
    <property type="entry name" value="Polysacc_deac_1"/>
    <property type="match status" value="1"/>
</dbReference>
<reference evidence="4" key="1">
    <citation type="submission" date="2023-04" db="EMBL/GenBank/DDBJ databases">
        <title>Comparative genomic analysis of Cohnella hashimotonis sp. nov., isolated from the International Space Station.</title>
        <authorList>
            <person name="Venkateswaran K."/>
            <person name="Simpson A."/>
        </authorList>
    </citation>
    <scope>NUCLEOTIDE SEQUENCE</scope>
    <source>
        <strain evidence="4">F6_2S_P_1</strain>
    </source>
</reference>
<dbReference type="PANTHER" id="PTHR10587">
    <property type="entry name" value="GLYCOSYL TRANSFERASE-RELATED"/>
    <property type="match status" value="1"/>
</dbReference>
<keyword evidence="1" id="KW-0479">Metal-binding</keyword>
<dbReference type="GO" id="GO:0016787">
    <property type="term" value="F:hydrolase activity"/>
    <property type="evidence" value="ECO:0007669"/>
    <property type="project" value="UniProtKB-KW"/>
</dbReference>
<dbReference type="PROSITE" id="PS51677">
    <property type="entry name" value="NODB"/>
    <property type="match status" value="1"/>
</dbReference>